<gene>
    <name evidence="2" type="ORF">S01H1_44481</name>
</gene>
<feature type="transmembrane region" description="Helical" evidence="1">
    <location>
        <begin position="20"/>
        <end position="44"/>
    </location>
</feature>
<evidence type="ECO:0000256" key="1">
    <source>
        <dbReference type="SAM" id="Phobius"/>
    </source>
</evidence>
<dbReference type="NCBIfam" id="TIGR02532">
    <property type="entry name" value="IV_pilin_GFxxxE"/>
    <property type="match status" value="1"/>
</dbReference>
<accession>X0W4U2</accession>
<dbReference type="EMBL" id="BARS01028376">
    <property type="protein sequence ID" value="GAG07736.1"/>
    <property type="molecule type" value="Genomic_DNA"/>
</dbReference>
<protein>
    <recommendedName>
        <fullName evidence="3">Prepilin-type N-terminal cleavage/methylation domain-containing protein</fullName>
    </recommendedName>
</protein>
<evidence type="ECO:0000313" key="2">
    <source>
        <dbReference type="EMBL" id="GAG07736.1"/>
    </source>
</evidence>
<dbReference type="PROSITE" id="PS00409">
    <property type="entry name" value="PROKAR_NTER_METHYL"/>
    <property type="match status" value="1"/>
</dbReference>
<organism evidence="2">
    <name type="scientific">marine sediment metagenome</name>
    <dbReference type="NCBI Taxonomy" id="412755"/>
    <lineage>
        <taxon>unclassified sequences</taxon>
        <taxon>metagenomes</taxon>
        <taxon>ecological metagenomes</taxon>
    </lineage>
</organism>
<keyword evidence="1" id="KW-0812">Transmembrane</keyword>
<reference evidence="2" key="1">
    <citation type="journal article" date="2014" name="Front. Microbiol.">
        <title>High frequency of phylogenetically diverse reductive dehalogenase-homologous genes in deep subseafloor sedimentary metagenomes.</title>
        <authorList>
            <person name="Kawai M."/>
            <person name="Futagami T."/>
            <person name="Toyoda A."/>
            <person name="Takaki Y."/>
            <person name="Nishi S."/>
            <person name="Hori S."/>
            <person name="Arai W."/>
            <person name="Tsubouchi T."/>
            <person name="Morono Y."/>
            <person name="Uchiyama I."/>
            <person name="Ito T."/>
            <person name="Fujiyama A."/>
            <person name="Inagaki F."/>
            <person name="Takami H."/>
        </authorList>
    </citation>
    <scope>NUCLEOTIDE SEQUENCE</scope>
    <source>
        <strain evidence="2">Expedition CK06-06</strain>
    </source>
</reference>
<comment type="caution">
    <text evidence="2">The sequence shown here is derived from an EMBL/GenBank/DDBJ whole genome shotgun (WGS) entry which is preliminary data.</text>
</comment>
<dbReference type="InterPro" id="IPR012902">
    <property type="entry name" value="N_methyl_site"/>
</dbReference>
<sequence>MLDKGKLKGKWNSSTGLSLIELMVTVVILAIVLIGLLQLFIYCLGLGQMAGNLTIAITEAQGKLEEIRNHNFNDIADDYGLGGSPGNTFNLAQLIGTGTINIDDTNSELLEIEIVVSWQDKLNRVIQTSLVSLIAKR</sequence>
<proteinExistence type="predicted"/>
<keyword evidence="1" id="KW-1133">Transmembrane helix</keyword>
<dbReference type="AlphaFoldDB" id="X0W4U2"/>
<keyword evidence="1" id="KW-0472">Membrane</keyword>
<evidence type="ECO:0008006" key="3">
    <source>
        <dbReference type="Google" id="ProtNLM"/>
    </source>
</evidence>
<dbReference type="Pfam" id="PF07963">
    <property type="entry name" value="N_methyl"/>
    <property type="match status" value="1"/>
</dbReference>
<name>X0W4U2_9ZZZZ</name>